<dbReference type="Pfam" id="PF02464">
    <property type="entry name" value="CinA"/>
    <property type="match status" value="1"/>
</dbReference>
<dbReference type="InterPro" id="IPR036653">
    <property type="entry name" value="CinA-like_C"/>
</dbReference>
<dbReference type="EC" id="3.5.1.42" evidence="2"/>
<organism evidence="2 3">
    <name type="scientific">Luteimicrobium xylanilyticum</name>
    <dbReference type="NCBI Taxonomy" id="1133546"/>
    <lineage>
        <taxon>Bacteria</taxon>
        <taxon>Bacillati</taxon>
        <taxon>Actinomycetota</taxon>
        <taxon>Actinomycetes</taxon>
        <taxon>Micrococcales</taxon>
        <taxon>Luteimicrobium</taxon>
    </lineage>
</organism>
<evidence type="ECO:0000313" key="3">
    <source>
        <dbReference type="Proteomes" id="UP000326702"/>
    </source>
</evidence>
<dbReference type="Gene3D" id="3.90.950.20">
    <property type="entry name" value="CinA-like"/>
    <property type="match status" value="1"/>
</dbReference>
<sequence length="172" mass="17066">MSGGPDAARVLELCRVRGWTLGVAESLTGGGLTSAFVEIPGASLVLRGGVVAYATDLKARLLGVDGELLGRLGPVAGPTALAMAAGVRRATGSDVGLATTGVAGPDPQDGHEPGLVFVAFVAPGATVVRELHLHGDRAAVRADAAAAALTLALDVLRGPRHGAGEPEISPLA</sequence>
<protein>
    <submittedName>
        <fullName evidence="2">Nicotinamide-nucleotide amidase</fullName>
        <ecNumber evidence="2">3.5.1.42</ecNumber>
    </submittedName>
</protein>
<evidence type="ECO:0000259" key="1">
    <source>
        <dbReference type="Pfam" id="PF02464"/>
    </source>
</evidence>
<keyword evidence="2" id="KW-0378">Hydrolase</keyword>
<proteinExistence type="predicted"/>
<dbReference type="SUPFAM" id="SSF142433">
    <property type="entry name" value="CinA-like"/>
    <property type="match status" value="1"/>
</dbReference>
<dbReference type="Proteomes" id="UP000326702">
    <property type="component" value="Chromosome"/>
</dbReference>
<gene>
    <name evidence="2" type="primary">pncC</name>
    <name evidence="2" type="ORF">KDY119_01457</name>
</gene>
<dbReference type="KEGG" id="lxl:KDY119_01457"/>
<dbReference type="RefSeq" id="WP_036951386.1">
    <property type="nucleotide sequence ID" value="NZ_BAABIH010000018.1"/>
</dbReference>
<keyword evidence="3" id="KW-1185">Reference proteome</keyword>
<evidence type="ECO:0000313" key="2">
    <source>
        <dbReference type="EMBL" id="QFU97951.1"/>
    </source>
</evidence>
<dbReference type="AlphaFoldDB" id="A0A5P9Q936"/>
<dbReference type="OrthoDB" id="1253990at2"/>
<feature type="domain" description="CinA C-terminal" evidence="1">
    <location>
        <begin position="8"/>
        <end position="154"/>
    </location>
</feature>
<dbReference type="EMBL" id="CP045529">
    <property type="protein sequence ID" value="QFU97951.1"/>
    <property type="molecule type" value="Genomic_DNA"/>
</dbReference>
<reference evidence="2 3" key="1">
    <citation type="submission" date="2019-10" db="EMBL/GenBank/DDBJ databases">
        <title>Genome sequence of Luteimicrobium xylanilyticum HY-24.</title>
        <authorList>
            <person name="Kim D.Y."/>
            <person name="Park H.-Y."/>
        </authorList>
    </citation>
    <scope>NUCLEOTIDE SEQUENCE [LARGE SCALE GENOMIC DNA]</scope>
    <source>
        <strain evidence="2 3">HY-24</strain>
    </source>
</reference>
<dbReference type="InterPro" id="IPR008136">
    <property type="entry name" value="CinA_C"/>
</dbReference>
<accession>A0A5P9Q936</accession>
<dbReference type="NCBIfam" id="TIGR00199">
    <property type="entry name" value="PncC_domain"/>
    <property type="match status" value="1"/>
</dbReference>
<dbReference type="GO" id="GO:0019159">
    <property type="term" value="F:nicotinamide-nucleotide amidase activity"/>
    <property type="evidence" value="ECO:0007669"/>
    <property type="project" value="UniProtKB-EC"/>
</dbReference>
<name>A0A5P9Q936_9MICO</name>